<organism evidence="1 2">
    <name type="scientific">Morella rubra</name>
    <name type="common">Chinese bayberry</name>
    <dbReference type="NCBI Taxonomy" id="262757"/>
    <lineage>
        <taxon>Eukaryota</taxon>
        <taxon>Viridiplantae</taxon>
        <taxon>Streptophyta</taxon>
        <taxon>Embryophyta</taxon>
        <taxon>Tracheophyta</taxon>
        <taxon>Spermatophyta</taxon>
        <taxon>Magnoliopsida</taxon>
        <taxon>eudicotyledons</taxon>
        <taxon>Gunneridae</taxon>
        <taxon>Pentapetalae</taxon>
        <taxon>rosids</taxon>
        <taxon>fabids</taxon>
        <taxon>Fagales</taxon>
        <taxon>Myricaceae</taxon>
        <taxon>Morella</taxon>
    </lineage>
</organism>
<evidence type="ECO:0000313" key="1">
    <source>
        <dbReference type="EMBL" id="KAB1205558.1"/>
    </source>
</evidence>
<comment type="caution">
    <text evidence="1">The sequence shown here is derived from an EMBL/GenBank/DDBJ whole genome shotgun (WGS) entry which is preliminary data.</text>
</comment>
<reference evidence="1 2" key="1">
    <citation type="journal article" date="2019" name="Plant Biotechnol. J.">
        <title>The red bayberry genome and genetic basis of sex determination.</title>
        <authorList>
            <person name="Jia H.M."/>
            <person name="Jia H.J."/>
            <person name="Cai Q.L."/>
            <person name="Wang Y."/>
            <person name="Zhao H.B."/>
            <person name="Yang W.F."/>
            <person name="Wang G.Y."/>
            <person name="Li Y.H."/>
            <person name="Zhan D.L."/>
            <person name="Shen Y.T."/>
            <person name="Niu Q.F."/>
            <person name="Chang L."/>
            <person name="Qiu J."/>
            <person name="Zhao L."/>
            <person name="Xie H.B."/>
            <person name="Fu W.Y."/>
            <person name="Jin J."/>
            <person name="Li X.W."/>
            <person name="Jiao Y."/>
            <person name="Zhou C.C."/>
            <person name="Tu T."/>
            <person name="Chai C.Y."/>
            <person name="Gao J.L."/>
            <person name="Fan L.J."/>
            <person name="van de Weg E."/>
            <person name="Wang J.Y."/>
            <person name="Gao Z.S."/>
        </authorList>
    </citation>
    <scope>NUCLEOTIDE SEQUENCE [LARGE SCALE GENOMIC DNA]</scope>
    <source>
        <tissue evidence="1">Leaves</tissue>
    </source>
</reference>
<dbReference type="PANTHER" id="PTHR22593:SF8">
    <property type="entry name" value="FHA DOMAIN-CONTAINING PROTEIN PS1"/>
    <property type="match status" value="1"/>
</dbReference>
<dbReference type="OrthoDB" id="444265at2759"/>
<dbReference type="EMBL" id="RXIC02000025">
    <property type="protein sequence ID" value="KAB1205558.1"/>
    <property type="molecule type" value="Genomic_DNA"/>
</dbReference>
<dbReference type="AlphaFoldDB" id="A0A6A1V0J5"/>
<accession>A0A6A1V0J5</accession>
<dbReference type="PANTHER" id="PTHR22593">
    <property type="entry name" value="TRANSMEMBRANE PROTEIN 18"/>
    <property type="match status" value="1"/>
</dbReference>
<gene>
    <name evidence="1" type="ORF">CJ030_MR7G000895</name>
</gene>
<dbReference type="Proteomes" id="UP000516437">
    <property type="component" value="Chromosome 7"/>
</dbReference>
<dbReference type="GO" id="GO:0031965">
    <property type="term" value="C:nuclear membrane"/>
    <property type="evidence" value="ECO:0007669"/>
    <property type="project" value="TreeGrafter"/>
</dbReference>
<evidence type="ECO:0000313" key="2">
    <source>
        <dbReference type="Proteomes" id="UP000516437"/>
    </source>
</evidence>
<proteinExistence type="predicted"/>
<keyword evidence="2" id="KW-1185">Reference proteome</keyword>
<sequence length="303" mass="34103">MGDKKESKPPEEERKIPVFTVLKNGAILKNIFMPYDPSPLASPLSISLHPQISSPDATLIATPKNHLKVMPMINKSKAGSMIFRFLVHLIFCSRPKPRCVNPPQHQQIPPPNPLKPPLSKSFPSWTCRQPGERVELKEGDMVRMGSSSTVYRLQWVPLSRAYDLEQPFVPPALMVEILFESSWFSAENTKAQSPNPFLECSNSLLSEEVLEVIGKKEIPSAPPLPDSIKCLQQKTISWTALYRMIKNDGRLVLLSDDFTLKIKAMAEGLVSETAHEFRESLVNPFSERFLWSESSSKGLHDLI</sequence>
<name>A0A6A1V0J5_9ROSI</name>
<protein>
    <submittedName>
        <fullName evidence="1">Uncharacterized protein</fullName>
    </submittedName>
</protein>